<evidence type="ECO:0000313" key="1">
    <source>
        <dbReference type="EMBL" id="KAG8592806.1"/>
    </source>
</evidence>
<name>A0AAV7D7I3_ENGPU</name>
<comment type="caution">
    <text evidence="1">The sequence shown here is derived from an EMBL/GenBank/DDBJ whole genome shotgun (WGS) entry which is preliminary data.</text>
</comment>
<organism evidence="1 2">
    <name type="scientific">Engystomops pustulosus</name>
    <name type="common">Tungara frog</name>
    <name type="synonym">Physalaemus pustulosus</name>
    <dbReference type="NCBI Taxonomy" id="76066"/>
    <lineage>
        <taxon>Eukaryota</taxon>
        <taxon>Metazoa</taxon>
        <taxon>Chordata</taxon>
        <taxon>Craniata</taxon>
        <taxon>Vertebrata</taxon>
        <taxon>Euteleostomi</taxon>
        <taxon>Amphibia</taxon>
        <taxon>Batrachia</taxon>
        <taxon>Anura</taxon>
        <taxon>Neobatrachia</taxon>
        <taxon>Hyloidea</taxon>
        <taxon>Leptodactylidae</taxon>
        <taxon>Leiuperinae</taxon>
        <taxon>Engystomops</taxon>
    </lineage>
</organism>
<proteinExistence type="predicted"/>
<dbReference type="EMBL" id="WNYA01000001">
    <property type="protein sequence ID" value="KAG8592806.1"/>
    <property type="molecule type" value="Genomic_DNA"/>
</dbReference>
<keyword evidence="2" id="KW-1185">Reference proteome</keyword>
<dbReference type="AlphaFoldDB" id="A0AAV7D7I3"/>
<protein>
    <submittedName>
        <fullName evidence="1">Uncharacterized protein</fullName>
    </submittedName>
</protein>
<sequence>MTCIFEQKYYCTATATATTQHLLEEPPNSLLTHMLSNAMPPLFCSTVPNAGQIIKAFPFRELKDENQ</sequence>
<accession>A0AAV7D7I3</accession>
<gene>
    <name evidence="1" type="ORF">GDO81_000630</name>
</gene>
<reference evidence="1" key="1">
    <citation type="thesis" date="2020" institute="ProQuest LLC" country="789 East Eisenhower Parkway, Ann Arbor, MI, USA">
        <title>Comparative Genomics and Chromosome Evolution.</title>
        <authorList>
            <person name="Mudd A.B."/>
        </authorList>
    </citation>
    <scope>NUCLEOTIDE SEQUENCE</scope>
    <source>
        <strain evidence="1">237g6f4</strain>
        <tissue evidence="1">Blood</tissue>
    </source>
</reference>
<evidence type="ECO:0000313" key="2">
    <source>
        <dbReference type="Proteomes" id="UP000824782"/>
    </source>
</evidence>
<dbReference type="Proteomes" id="UP000824782">
    <property type="component" value="Unassembled WGS sequence"/>
</dbReference>